<organism evidence="1 2">
    <name type="scientific">Aspergillus fumigatus (strain CBS 144.89 / FGSC A1163 / CEA10)</name>
    <name type="common">Neosartorya fumigata</name>
    <dbReference type="NCBI Taxonomy" id="451804"/>
    <lineage>
        <taxon>Eukaryota</taxon>
        <taxon>Fungi</taxon>
        <taxon>Dikarya</taxon>
        <taxon>Ascomycota</taxon>
        <taxon>Pezizomycotina</taxon>
        <taxon>Eurotiomycetes</taxon>
        <taxon>Eurotiomycetidae</taxon>
        <taxon>Eurotiales</taxon>
        <taxon>Aspergillaceae</taxon>
        <taxon>Aspergillus</taxon>
        <taxon>Aspergillus subgen. Fumigati</taxon>
    </lineage>
</organism>
<gene>
    <name evidence="1" type="ORF">AFUB_057000</name>
</gene>
<dbReference type="Proteomes" id="UP000001699">
    <property type="component" value="Unassembled WGS sequence"/>
</dbReference>
<protein>
    <submittedName>
        <fullName evidence="1">Uncharacterized protein</fullName>
    </submittedName>
</protein>
<evidence type="ECO:0000313" key="2">
    <source>
        <dbReference type="Proteomes" id="UP000001699"/>
    </source>
</evidence>
<sequence>MRQKCRVSSRVMVSCATTQSCADNASTAVADTNSLGCFPDGTTSADVWCWSDRDCSSSSAAPKRPCHVVVVVVVATPVAKVQLSSCLNVGDAHIDLPHDWAAAFVTLDKLQNDDPYSFKFETARFGCECVSGIVNETPRSCDKPRGKE</sequence>
<dbReference type="HOGENOM" id="CLU_1758400_0_0_1"/>
<dbReference type="EMBL" id="DS499597">
    <property type="protein sequence ID" value="EDP51689.1"/>
    <property type="molecule type" value="Genomic_DNA"/>
</dbReference>
<dbReference type="AlphaFoldDB" id="B0Y498"/>
<proteinExistence type="predicted"/>
<evidence type="ECO:0000313" key="1">
    <source>
        <dbReference type="EMBL" id="EDP51689.1"/>
    </source>
</evidence>
<accession>B0Y498</accession>
<keyword evidence="2" id="KW-1185">Reference proteome</keyword>
<name>B0Y498_ASPFC</name>
<reference evidence="1 2" key="1">
    <citation type="journal article" date="2008" name="PLoS Genet.">
        <title>Genomic islands in the pathogenic filamentous fungus Aspergillus fumigatus.</title>
        <authorList>
            <person name="Fedorova N.D."/>
            <person name="Khaldi N."/>
            <person name="Joardar V.S."/>
            <person name="Maiti R."/>
            <person name="Amedeo P."/>
            <person name="Anderson M.J."/>
            <person name="Crabtree J."/>
            <person name="Silva J.C."/>
            <person name="Badger J.H."/>
            <person name="Albarraq A."/>
            <person name="Angiuoli S."/>
            <person name="Bussey H."/>
            <person name="Bowyer P."/>
            <person name="Cotty P.J."/>
            <person name="Dyer P.S."/>
            <person name="Egan A."/>
            <person name="Galens K."/>
            <person name="Fraser-Liggett C.M."/>
            <person name="Haas B.J."/>
            <person name="Inman J.M."/>
            <person name="Kent R."/>
            <person name="Lemieux S."/>
            <person name="Malavazi I."/>
            <person name="Orvis J."/>
            <person name="Roemer T."/>
            <person name="Ronning C.M."/>
            <person name="Sundaram J.P."/>
            <person name="Sutton G."/>
            <person name="Turner G."/>
            <person name="Venter J.C."/>
            <person name="White O.R."/>
            <person name="Whitty B.R."/>
            <person name="Youngman P."/>
            <person name="Wolfe K.H."/>
            <person name="Goldman G.H."/>
            <person name="Wortman J.R."/>
            <person name="Jiang B."/>
            <person name="Denning D.W."/>
            <person name="Nierman W.C."/>
        </authorList>
    </citation>
    <scope>NUCLEOTIDE SEQUENCE [LARGE SCALE GENOMIC DNA]</scope>
    <source>
        <strain evidence="2">CBS 144.89 / FGSC A1163 / CEA10</strain>
    </source>
</reference>
<dbReference type="VEuPathDB" id="FungiDB:AFUB_057000"/>
<dbReference type="PROSITE" id="PS51257">
    <property type="entry name" value="PROKAR_LIPOPROTEIN"/>
    <property type="match status" value="1"/>
</dbReference>